<gene>
    <name evidence="2" type="ORF">QBC34DRAFT_407604</name>
</gene>
<feature type="compositionally biased region" description="Basic and acidic residues" evidence="1">
    <location>
        <begin position="1199"/>
        <end position="1212"/>
    </location>
</feature>
<keyword evidence="3" id="KW-1185">Reference proteome</keyword>
<proteinExistence type="predicted"/>
<feature type="region of interest" description="Disordered" evidence="1">
    <location>
        <begin position="1167"/>
        <end position="1218"/>
    </location>
</feature>
<feature type="compositionally biased region" description="Basic and acidic residues" evidence="1">
    <location>
        <begin position="290"/>
        <end position="316"/>
    </location>
</feature>
<accession>A0AAV9GJU2</accession>
<feature type="region of interest" description="Disordered" evidence="1">
    <location>
        <begin position="972"/>
        <end position="1003"/>
    </location>
</feature>
<feature type="compositionally biased region" description="Basic residues" evidence="1">
    <location>
        <begin position="194"/>
        <end position="210"/>
    </location>
</feature>
<comment type="caution">
    <text evidence="2">The sequence shown here is derived from an EMBL/GenBank/DDBJ whole genome shotgun (WGS) entry which is preliminary data.</text>
</comment>
<organism evidence="2 3">
    <name type="scientific">Podospora aff. communis PSN243</name>
    <dbReference type="NCBI Taxonomy" id="3040156"/>
    <lineage>
        <taxon>Eukaryota</taxon>
        <taxon>Fungi</taxon>
        <taxon>Dikarya</taxon>
        <taxon>Ascomycota</taxon>
        <taxon>Pezizomycotina</taxon>
        <taxon>Sordariomycetes</taxon>
        <taxon>Sordariomycetidae</taxon>
        <taxon>Sordariales</taxon>
        <taxon>Podosporaceae</taxon>
        <taxon>Podospora</taxon>
    </lineage>
</organism>
<reference evidence="2" key="2">
    <citation type="submission" date="2023-05" db="EMBL/GenBank/DDBJ databases">
        <authorList>
            <consortium name="Lawrence Berkeley National Laboratory"/>
            <person name="Steindorff A."/>
            <person name="Hensen N."/>
            <person name="Bonometti L."/>
            <person name="Westerberg I."/>
            <person name="Brannstrom I.O."/>
            <person name="Guillou S."/>
            <person name="Cros-Aarteil S."/>
            <person name="Calhoun S."/>
            <person name="Haridas S."/>
            <person name="Kuo A."/>
            <person name="Mondo S."/>
            <person name="Pangilinan J."/>
            <person name="Riley R."/>
            <person name="Labutti K."/>
            <person name="Andreopoulos B."/>
            <person name="Lipzen A."/>
            <person name="Chen C."/>
            <person name="Yanf M."/>
            <person name="Daum C."/>
            <person name="Ng V."/>
            <person name="Clum A."/>
            <person name="Ohm R."/>
            <person name="Martin F."/>
            <person name="Silar P."/>
            <person name="Natvig D."/>
            <person name="Lalanne C."/>
            <person name="Gautier V."/>
            <person name="Ament-Velasquez S.L."/>
            <person name="Kruys A."/>
            <person name="Hutchinson M.I."/>
            <person name="Powell A.J."/>
            <person name="Barry K."/>
            <person name="Miller A.N."/>
            <person name="Grigoriev I.V."/>
            <person name="Debuchy R."/>
            <person name="Gladieux P."/>
            <person name="Thoren M.H."/>
            <person name="Johannesson H."/>
        </authorList>
    </citation>
    <scope>NUCLEOTIDE SEQUENCE</scope>
    <source>
        <strain evidence="2">PSN243</strain>
    </source>
</reference>
<evidence type="ECO:0000313" key="2">
    <source>
        <dbReference type="EMBL" id="KAK4448182.1"/>
    </source>
</evidence>
<feature type="region of interest" description="Disordered" evidence="1">
    <location>
        <begin position="1257"/>
        <end position="1300"/>
    </location>
</feature>
<evidence type="ECO:0000313" key="3">
    <source>
        <dbReference type="Proteomes" id="UP001321760"/>
    </source>
</evidence>
<protein>
    <submittedName>
        <fullName evidence="2">Mitochondrial protein Pet127-domain-containing protein</fullName>
    </submittedName>
</protein>
<feature type="compositionally biased region" description="Basic residues" evidence="1">
    <location>
        <begin position="145"/>
        <end position="154"/>
    </location>
</feature>
<feature type="compositionally biased region" description="Basic and acidic residues" evidence="1">
    <location>
        <begin position="180"/>
        <end position="192"/>
    </location>
</feature>
<dbReference type="Proteomes" id="UP001321760">
    <property type="component" value="Unassembled WGS sequence"/>
</dbReference>
<feature type="region of interest" description="Disordered" evidence="1">
    <location>
        <begin position="139"/>
        <end position="319"/>
    </location>
</feature>
<dbReference type="PANTHER" id="PTHR31014:SF0">
    <property type="entry name" value="MITOCHONDRIAL TRANSLATION SYSTEM COMPONENT PET127-RELATED"/>
    <property type="match status" value="1"/>
</dbReference>
<dbReference type="PANTHER" id="PTHR31014">
    <property type="entry name" value="MITOCHONDRIAL TRANSLATION SYSTEM COMPONENT PET127-RELATED"/>
    <property type="match status" value="1"/>
</dbReference>
<dbReference type="Pfam" id="PF08634">
    <property type="entry name" value="Pet127"/>
    <property type="match status" value="1"/>
</dbReference>
<dbReference type="GO" id="GO:0000964">
    <property type="term" value="P:mitochondrial RNA 5'-end processing"/>
    <property type="evidence" value="ECO:0007669"/>
    <property type="project" value="TreeGrafter"/>
</dbReference>
<sequence>MLRIGNRVRRSVTQVIIRTSCRRNQIISRAALPTPSVRAALSPACQHQLSTTHGLADEPKPGDTNPDARTSETSIQNEGENGGSGAAKSGDAAADSHGICDLLGRAMDVRENSESTANAITVSVSPDGSPAENLAPEVEGELKLAKKKKGKKKAPTSTADPEPKSELHSTAKAKKKKAKTAKETKTKAEAPKAVKAKAKRARHKAKKQVHKNGTPASIAETEPKPEPDVDGKLPDSTVKTRKKKAKKDTPTSPAEPTEPGVDSEPPTLITKDKKKNKKKEKQAPTSTADPEPKSERKSEAKPKKVKVREVPTDSKSHLGLLPRTVKIRKITLDGPQDDGLRDRYLESLRALEPDAANASLTESTAPKKKKRRARLGDVVPEESGVLSFNPGELEAASVQPLEKRAEVPGLKYGLERALFNPGVYHLQDPYSKVFNFDPYLTQIMPAEEFDFDALRNYVTSSKDTTLLDLTIKHGKKYTGSTSSMTSTLAHFHHLLSHFRPLNFEMLSHGFMSTVATSCRFTRFNRGPVGTFLHWKDGAYAIDADKEFDSETILSQLGRSMEKLLTLEKNDYEKYRKSNTEKPENGAAADEAFQYTTMGDFLMRSQLDARDPRLPGNGTFDLKTRAVVTIRMNMQNYRLGTGYEIRGRFGEWESFEREYYDMIRAAFLKYSLQVRMGRMNGIFVAFHNTERIFGFQYIPLSEMDCAIHGSPVPCLGDREYKASIHLLNAVLDKVTARFPQRTLRLSFEARDATTPFLYVFARPVTDREVARVQEDAQDRAEKIARKMEAKAVTNKQVAAMPKTPQWPVSRPHHVNVAALSKHRLWRAIVFCLTRRAEITTSFEQGEEDWKSSFTDRLTGDLCKSRRFGGFSICESSPRAALAKALMGPLGPHREAGTAKVVEYVTDALGSTAAPRFSVKLPILLSELERRIWVSSTGQDGIPDPGRDEHVDDPWLQEVEKALETVKQSIEALAATDSDAPTADTDAPTTNTDAPTANTDAPTADTGAPTAVAIEMPATAPVKDDEDSELYGLIVSIKNKVNGEYVERPNDLRPKDVWEIEYSIKEMPTTFAQYHYELLRKRRVDMFQSREAKETGRKWDGEFRDILMRYSQKGRSYREKMMQKAMKRPVHVLGIRKALAPVSVFKPRHPTSWYKSWRGPLRPRTFTKVKRREATAEWKATKGSGATDGSEATSEPALTKEQPELINKRPEATKRTKLTKRAKLTKRVPRRPLLHLKMFLEEGEGNESHDGQHAALGHFPLPEPTKKGRRLAGPARRQAKKRKGQNGATALRNGDAAEGQETRGIIIMVKDGEVVQDLHGDGSS</sequence>
<reference evidence="2" key="1">
    <citation type="journal article" date="2023" name="Mol. Phylogenet. Evol.">
        <title>Genome-scale phylogeny and comparative genomics of the fungal order Sordariales.</title>
        <authorList>
            <person name="Hensen N."/>
            <person name="Bonometti L."/>
            <person name="Westerberg I."/>
            <person name="Brannstrom I.O."/>
            <person name="Guillou S."/>
            <person name="Cros-Aarteil S."/>
            <person name="Calhoun S."/>
            <person name="Haridas S."/>
            <person name="Kuo A."/>
            <person name="Mondo S."/>
            <person name="Pangilinan J."/>
            <person name="Riley R."/>
            <person name="LaButti K."/>
            <person name="Andreopoulos B."/>
            <person name="Lipzen A."/>
            <person name="Chen C."/>
            <person name="Yan M."/>
            <person name="Daum C."/>
            <person name="Ng V."/>
            <person name="Clum A."/>
            <person name="Steindorff A."/>
            <person name="Ohm R.A."/>
            <person name="Martin F."/>
            <person name="Silar P."/>
            <person name="Natvig D.O."/>
            <person name="Lalanne C."/>
            <person name="Gautier V."/>
            <person name="Ament-Velasquez S.L."/>
            <person name="Kruys A."/>
            <person name="Hutchinson M.I."/>
            <person name="Powell A.J."/>
            <person name="Barry K."/>
            <person name="Miller A.N."/>
            <person name="Grigoriev I.V."/>
            <person name="Debuchy R."/>
            <person name="Gladieux P."/>
            <person name="Hiltunen Thoren M."/>
            <person name="Johannesson H."/>
        </authorList>
    </citation>
    <scope>NUCLEOTIDE SEQUENCE</scope>
    <source>
        <strain evidence="2">PSN243</strain>
    </source>
</reference>
<dbReference type="EMBL" id="MU865944">
    <property type="protein sequence ID" value="KAK4448182.1"/>
    <property type="molecule type" value="Genomic_DNA"/>
</dbReference>
<name>A0AAV9GJU2_9PEZI</name>
<feature type="compositionally biased region" description="Polar residues" evidence="1">
    <location>
        <begin position="67"/>
        <end position="79"/>
    </location>
</feature>
<evidence type="ECO:0000256" key="1">
    <source>
        <dbReference type="SAM" id="MobiDB-lite"/>
    </source>
</evidence>
<dbReference type="InterPro" id="IPR013943">
    <property type="entry name" value="Pet127"/>
</dbReference>
<feature type="compositionally biased region" description="Basic and acidic residues" evidence="1">
    <location>
        <begin position="221"/>
        <end position="233"/>
    </location>
</feature>
<feature type="region of interest" description="Disordered" evidence="1">
    <location>
        <begin position="44"/>
        <end position="94"/>
    </location>
</feature>
<dbReference type="GO" id="GO:0005740">
    <property type="term" value="C:mitochondrial envelope"/>
    <property type="evidence" value="ECO:0007669"/>
    <property type="project" value="TreeGrafter"/>
</dbReference>